<dbReference type="PANTHER" id="PTHR13318">
    <property type="entry name" value="PARTNER OF PAIRED, ISOFORM B-RELATED"/>
    <property type="match status" value="1"/>
</dbReference>
<gene>
    <name evidence="2" type="primary">LRR11</name>
    <name evidence="2" type="ORF">POCGH01_09029400</name>
</gene>
<feature type="region of interest" description="Disordered" evidence="1">
    <location>
        <begin position="86"/>
        <end position="109"/>
    </location>
</feature>
<dbReference type="SMART" id="SM00367">
    <property type="entry name" value="LRR_CC"/>
    <property type="match status" value="5"/>
</dbReference>
<evidence type="ECO:0000256" key="1">
    <source>
        <dbReference type="SAM" id="MobiDB-lite"/>
    </source>
</evidence>
<dbReference type="InterPro" id="IPR032675">
    <property type="entry name" value="LRR_dom_sf"/>
</dbReference>
<dbReference type="VEuPathDB" id="PlasmoDB:POWCR01_090024700"/>
<dbReference type="Proteomes" id="UP000242942">
    <property type="component" value="Chromosome 9"/>
</dbReference>
<dbReference type="AlphaFoldDB" id="A0A1D3THX9"/>
<sequence length="720" mass="80662">MDKTKRVGINNLFKSSNREDKGNGNKTSNGVTNGAKNGEMVRAEREKKKLNIWSLFSNIGEQVGESAGEGSSGRNRDHDAVDVFFTPRSAPPKKTERIEGGGNAGRGLFKNVQENNDIRREIESISSSFKRKNNILLTERTDDNVLSSILTTKRVKTNSEKIEQNVSPSYNSYLEFFHKTINQNQSEKNEKKKLLLEHLNNNSSYYKIKDDNVLSRMRKGKEGAVVIGGISDVDGVGEAHVSVQGAAGLNVEAHGPVKEGYKSALLYTSIIKKKNICVPVNAINEKKKKEVVKKGNNFSKNDRFDIFSNLGDDLFRYILSNVKNKNVIFLNKRFCEYVRFLRLKLVYDESLKHSISPDSIIKTIYASSNIEVLDLTGCSHITSHHFNILCNSNNLKFSRTLKVLCLKNCNKISESSLKVLLHRCKKLTIVDIRNCYKIGHEGIYPLKFKTTLRKLYMGNLTSANVSNCHSNDTLRVLLGGAGGGIGSGNDIGINCHGQAKPEEHKEIQLDTPLTNLAYLEITHAKQLNDISHLYLLAKNLKSLNLKGCSIDETCSIIFKNFTNLLALNLSDTKISNEVITVVCDSSREMKVLDIANTLEIRNSTVLQIARSLRHLRKVKLSALQNVDNFCIREFLKNCMDLSAIDFSSCWKVNNSFCNTNGLEVASGRKLKDVGAYQCSIDRAVCEESLSRVGCSSIRVHIYNELKIFETSIYTDIEFLQ</sequence>
<organism evidence="2 3">
    <name type="scientific">Plasmodium ovale</name>
    <name type="common">malaria parasite P. ovale</name>
    <dbReference type="NCBI Taxonomy" id="36330"/>
    <lineage>
        <taxon>Eukaryota</taxon>
        <taxon>Sar</taxon>
        <taxon>Alveolata</taxon>
        <taxon>Apicomplexa</taxon>
        <taxon>Aconoidasida</taxon>
        <taxon>Haemosporida</taxon>
        <taxon>Plasmodiidae</taxon>
        <taxon>Plasmodium</taxon>
        <taxon>Plasmodium (Plasmodium)</taxon>
    </lineage>
</organism>
<dbReference type="Gene3D" id="3.80.10.10">
    <property type="entry name" value="Ribonuclease Inhibitor"/>
    <property type="match status" value="2"/>
</dbReference>
<dbReference type="OrthoDB" id="550575at2759"/>
<dbReference type="EMBL" id="LT594590">
    <property type="protein sequence ID" value="SCP04559.1"/>
    <property type="molecule type" value="Genomic_DNA"/>
</dbReference>
<dbReference type="SUPFAM" id="SSF52047">
    <property type="entry name" value="RNI-like"/>
    <property type="match status" value="1"/>
</dbReference>
<feature type="compositionally biased region" description="Polar residues" evidence="1">
    <location>
        <begin position="24"/>
        <end position="35"/>
    </location>
</feature>
<name>A0A1D3THX9_PLAOA</name>
<protein>
    <submittedName>
        <fullName evidence="2">Leucine-rich repeat protein, putative</fullName>
    </submittedName>
</protein>
<dbReference type="GO" id="GO:0031146">
    <property type="term" value="P:SCF-dependent proteasomal ubiquitin-dependent protein catabolic process"/>
    <property type="evidence" value="ECO:0007669"/>
    <property type="project" value="TreeGrafter"/>
</dbReference>
<keyword evidence="3" id="KW-1185">Reference proteome</keyword>
<feature type="region of interest" description="Disordered" evidence="1">
    <location>
        <begin position="1"/>
        <end position="38"/>
    </location>
</feature>
<reference evidence="2 3" key="1">
    <citation type="submission" date="2016-06" db="EMBL/GenBank/DDBJ databases">
        <authorList>
            <consortium name="Pathogen Informatics"/>
        </authorList>
    </citation>
    <scope>NUCLEOTIDE SEQUENCE [LARGE SCALE GENOMIC DNA]</scope>
    <source>
        <strain evidence="2">PocGH01</strain>
    </source>
</reference>
<evidence type="ECO:0000313" key="3">
    <source>
        <dbReference type="Proteomes" id="UP000242942"/>
    </source>
</evidence>
<proteinExistence type="predicted"/>
<accession>A0A1D3THX9</accession>
<dbReference type="InterPro" id="IPR006553">
    <property type="entry name" value="Leu-rich_rpt_Cys-con_subtyp"/>
</dbReference>
<evidence type="ECO:0000313" key="2">
    <source>
        <dbReference type="EMBL" id="SCP04559.1"/>
    </source>
</evidence>
<dbReference type="GO" id="GO:0019005">
    <property type="term" value="C:SCF ubiquitin ligase complex"/>
    <property type="evidence" value="ECO:0007669"/>
    <property type="project" value="TreeGrafter"/>
</dbReference>
<dbReference type="VEuPathDB" id="PlasmoDB:PocGH01_09029400"/>